<dbReference type="AlphaFoldDB" id="A0A1G4EUM9"/>
<dbReference type="RefSeq" id="WP_016106253.1">
    <property type="nucleotide sequence ID" value="NZ_FMAK01000052.1"/>
</dbReference>
<evidence type="ECO:0000313" key="2">
    <source>
        <dbReference type="Proteomes" id="UP000195696"/>
    </source>
</evidence>
<sequence length="80" mass="8888">MIATTTKTTTKTKAPNVHKQLPEIIAKAREEFGENGYLITYDHNAQEWKSHKKVVRGDGGMTAYEARNGYDEDSVLFGGA</sequence>
<protein>
    <submittedName>
        <fullName evidence="1">Uncharacterized protein</fullName>
    </submittedName>
</protein>
<dbReference type="EMBL" id="FMAK01000052">
    <property type="protein sequence ID" value="SCB70421.1"/>
    <property type="molecule type" value="Genomic_DNA"/>
</dbReference>
<accession>A0A1G4EUM9</accession>
<gene>
    <name evidence="1" type="ORF">BWGO95_04591</name>
</gene>
<reference evidence="1 2" key="1">
    <citation type="submission" date="2016-08" db="EMBL/GenBank/DDBJ databases">
        <authorList>
            <person name="Seilhamer J.J."/>
        </authorList>
    </citation>
    <scope>NUCLEOTIDE SEQUENCE [LARGE SCALE GENOMIC DNA]</scope>
    <source>
        <strain evidence="1 2">SDA_GO95</strain>
    </source>
</reference>
<name>A0A1G4EUM9_BACMY</name>
<proteinExistence type="predicted"/>
<dbReference type="Proteomes" id="UP000195696">
    <property type="component" value="Unassembled WGS sequence"/>
</dbReference>
<evidence type="ECO:0000313" key="1">
    <source>
        <dbReference type="EMBL" id="SCB70421.1"/>
    </source>
</evidence>
<organism evidence="1 2">
    <name type="scientific">Bacillus mycoides</name>
    <dbReference type="NCBI Taxonomy" id="1405"/>
    <lineage>
        <taxon>Bacteria</taxon>
        <taxon>Bacillati</taxon>
        <taxon>Bacillota</taxon>
        <taxon>Bacilli</taxon>
        <taxon>Bacillales</taxon>
        <taxon>Bacillaceae</taxon>
        <taxon>Bacillus</taxon>
        <taxon>Bacillus cereus group</taxon>
    </lineage>
</organism>